<dbReference type="Proteomes" id="UP001324115">
    <property type="component" value="Unassembled WGS sequence"/>
</dbReference>
<accession>A0AAN7IZ61</accession>
<evidence type="ECO:0000256" key="7">
    <source>
        <dbReference type="ARBA" id="ARBA00047559"/>
    </source>
</evidence>
<dbReference type="GO" id="GO:0004709">
    <property type="term" value="F:MAP kinase kinase kinase activity"/>
    <property type="evidence" value="ECO:0007669"/>
    <property type="project" value="UniProtKB-EC"/>
</dbReference>
<feature type="region of interest" description="Disordered" evidence="10">
    <location>
        <begin position="268"/>
        <end position="343"/>
    </location>
</feature>
<comment type="similarity">
    <text evidence="1">Belongs to the protein kinase superfamily. STE Ser/Thr protein kinase family. MAP kinase kinase kinase subfamily.</text>
</comment>
<feature type="region of interest" description="Disordered" evidence="10">
    <location>
        <begin position="1"/>
        <end position="140"/>
    </location>
</feature>
<evidence type="ECO:0000256" key="5">
    <source>
        <dbReference type="ARBA" id="ARBA00022777"/>
    </source>
</evidence>
<keyword evidence="13" id="KW-1185">Reference proteome</keyword>
<feature type="compositionally biased region" description="Basic and acidic residues" evidence="10">
    <location>
        <begin position="65"/>
        <end position="85"/>
    </location>
</feature>
<evidence type="ECO:0000256" key="1">
    <source>
        <dbReference type="ARBA" id="ARBA00006529"/>
    </source>
</evidence>
<keyword evidence="3" id="KW-0808">Transferase</keyword>
<evidence type="ECO:0000259" key="11">
    <source>
        <dbReference type="PROSITE" id="PS50011"/>
    </source>
</evidence>
<comment type="catalytic activity">
    <reaction evidence="7">
        <text>L-threonyl-[protein] + ATP = O-phospho-L-threonyl-[protein] + ADP + H(+)</text>
        <dbReference type="Rhea" id="RHEA:46608"/>
        <dbReference type="Rhea" id="RHEA-COMP:11060"/>
        <dbReference type="Rhea" id="RHEA-COMP:11605"/>
        <dbReference type="ChEBI" id="CHEBI:15378"/>
        <dbReference type="ChEBI" id="CHEBI:30013"/>
        <dbReference type="ChEBI" id="CHEBI:30616"/>
        <dbReference type="ChEBI" id="CHEBI:61977"/>
        <dbReference type="ChEBI" id="CHEBI:456216"/>
        <dbReference type="EC" id="2.7.11.25"/>
    </reaction>
</comment>
<dbReference type="EMBL" id="JAXUIC010000002">
    <property type="protein sequence ID" value="KAK4599558.1"/>
    <property type="molecule type" value="Genomic_DNA"/>
</dbReference>
<dbReference type="Pfam" id="PF00069">
    <property type="entry name" value="Pkinase"/>
    <property type="match status" value="1"/>
</dbReference>
<organism evidence="12 13">
    <name type="scientific">Quercus rubra</name>
    <name type="common">Northern red oak</name>
    <name type="synonym">Quercus borealis</name>
    <dbReference type="NCBI Taxonomy" id="3512"/>
    <lineage>
        <taxon>Eukaryota</taxon>
        <taxon>Viridiplantae</taxon>
        <taxon>Streptophyta</taxon>
        <taxon>Embryophyta</taxon>
        <taxon>Tracheophyta</taxon>
        <taxon>Spermatophyta</taxon>
        <taxon>Magnoliopsida</taxon>
        <taxon>eudicotyledons</taxon>
        <taxon>Gunneridae</taxon>
        <taxon>Pentapetalae</taxon>
        <taxon>rosids</taxon>
        <taxon>fabids</taxon>
        <taxon>Fagales</taxon>
        <taxon>Fagaceae</taxon>
        <taxon>Quercus</taxon>
    </lineage>
</organism>
<feature type="domain" description="Protein kinase" evidence="11">
    <location>
        <begin position="358"/>
        <end position="619"/>
    </location>
</feature>
<comment type="caution">
    <text evidence="12">The sequence shown here is derived from an EMBL/GenBank/DDBJ whole genome shotgun (WGS) entry which is preliminary data.</text>
</comment>
<reference evidence="12 13" key="1">
    <citation type="journal article" date="2023" name="G3 (Bethesda)">
        <title>A haplotype-resolved chromosome-scale genome for Quercus rubra L. provides insights into the genetics of adaptive traits for red oak species.</title>
        <authorList>
            <person name="Kapoor B."/>
            <person name="Jenkins J."/>
            <person name="Schmutz J."/>
            <person name="Zhebentyayeva T."/>
            <person name="Kuelheim C."/>
            <person name="Coggeshall M."/>
            <person name="Heim C."/>
            <person name="Lasky J.R."/>
            <person name="Leites L."/>
            <person name="Islam-Faridi N."/>
            <person name="Romero-Severson J."/>
            <person name="DeLeo V.L."/>
            <person name="Lucas S.M."/>
            <person name="Lazic D."/>
            <person name="Gailing O."/>
            <person name="Carlson J."/>
            <person name="Staton M."/>
        </authorList>
    </citation>
    <scope>NUCLEOTIDE SEQUENCE [LARGE SCALE GENOMIC DNA]</scope>
    <source>
        <strain evidence="12">Pseudo-F2</strain>
    </source>
</reference>
<dbReference type="FunFam" id="1.10.510.10:FF:000357">
    <property type="entry name" value="Mitogen-activated protein kinase kinase kinase 5"/>
    <property type="match status" value="1"/>
</dbReference>
<dbReference type="AlphaFoldDB" id="A0AAN7IZ61"/>
<keyword evidence="4 9" id="KW-0547">Nucleotide-binding</keyword>
<keyword evidence="6 9" id="KW-0067">ATP-binding</keyword>
<name>A0AAN7IZ61_QUERU</name>
<evidence type="ECO:0000313" key="12">
    <source>
        <dbReference type="EMBL" id="KAK4599558.1"/>
    </source>
</evidence>
<dbReference type="GO" id="GO:0005524">
    <property type="term" value="F:ATP binding"/>
    <property type="evidence" value="ECO:0007669"/>
    <property type="project" value="UniProtKB-UniRule"/>
</dbReference>
<feature type="compositionally biased region" description="Polar residues" evidence="10">
    <location>
        <begin position="102"/>
        <end position="113"/>
    </location>
</feature>
<evidence type="ECO:0000256" key="8">
    <source>
        <dbReference type="ARBA" id="ARBA00048329"/>
    </source>
</evidence>
<evidence type="ECO:0000256" key="10">
    <source>
        <dbReference type="SAM" id="MobiDB-lite"/>
    </source>
</evidence>
<evidence type="ECO:0000256" key="6">
    <source>
        <dbReference type="ARBA" id="ARBA00022840"/>
    </source>
</evidence>
<dbReference type="Gene3D" id="1.10.510.10">
    <property type="entry name" value="Transferase(Phosphotransferase) domain 1"/>
    <property type="match status" value="1"/>
</dbReference>
<evidence type="ECO:0000256" key="9">
    <source>
        <dbReference type="PROSITE-ProRule" id="PRU10141"/>
    </source>
</evidence>
<evidence type="ECO:0000313" key="13">
    <source>
        <dbReference type="Proteomes" id="UP001324115"/>
    </source>
</evidence>
<evidence type="ECO:0000256" key="3">
    <source>
        <dbReference type="ARBA" id="ARBA00022679"/>
    </source>
</evidence>
<evidence type="ECO:0000256" key="2">
    <source>
        <dbReference type="ARBA" id="ARBA00012406"/>
    </source>
</evidence>
<dbReference type="PANTHER" id="PTHR48016">
    <property type="entry name" value="MAP KINASE KINASE KINASE SSK2-RELATED-RELATED"/>
    <property type="match status" value="1"/>
</dbReference>
<dbReference type="InterPro" id="IPR011009">
    <property type="entry name" value="Kinase-like_dom_sf"/>
</dbReference>
<dbReference type="GO" id="GO:0005737">
    <property type="term" value="C:cytoplasm"/>
    <property type="evidence" value="ECO:0007669"/>
    <property type="project" value="TreeGrafter"/>
</dbReference>
<dbReference type="PANTHER" id="PTHR48016:SF12">
    <property type="entry name" value="PROTEIN KINASE DOMAIN-CONTAINING PROTEIN"/>
    <property type="match status" value="1"/>
</dbReference>
<dbReference type="InterPro" id="IPR017441">
    <property type="entry name" value="Protein_kinase_ATP_BS"/>
</dbReference>
<sequence length="646" mass="71335">MFNSHKASRATRNDNGSVGKFRGDSGQSRILDRRLTRQRKIRYASDRELGLRSRSSDGVGSLDPHPPDSTRKSRSPRGTEFESEHWSLSAVPQPLPPLPANFSLTRRSESTGQAGPLGSPDEAIAPSSRRNHTDNVVTSNCPMKLSQDVNVGRGNRNLTVRIPVRSDSTNDVLSPAVSPHLRPKSQEFFPPYVTTSSAKSSTNYHKGFSPQDLNVEGYKRNSRQKVLVKSAPASGFSSPNVSPRKSDFGDLFPSILAFKKFQDGIVGSSSKVQPAKTMRSPDRSPLCSPTAQSPHLTPKSPKRSAHMDWPESSNHVSAYPLPLPPRATLPSQSSPQSHLSTTHHIAEQPQVSSFKGQWQKGKLIGRGTFGSVYLATNRETGALCAMKEVDLIPDDPKSAECVKQLEQEIKILGQLKHPNIVQYYGSEIIDDHFYIYLEYVHPGSVNKYVQEHFGAMTESVVRNFTRHILSGLAYLHSTKTIHRDIKGANLLVDASGVVKLADFGVAKHLTGQSYNLSLKGSPYWMAPEVMQAALNNDANPDLALAIDIWSLGCTIIEMLNGKPPWSDFTGPQAMFKVLNRTPPIPETLSSEGKDFLHCCFRRNPAERSTAMKLLEHPFVRNSYDQNVAVSMQSFSAIYLTRDLPMS</sequence>
<protein>
    <recommendedName>
        <fullName evidence="2">mitogen-activated protein kinase kinase kinase</fullName>
        <ecNumber evidence="2">2.7.11.25</ecNumber>
    </recommendedName>
</protein>
<keyword evidence="5" id="KW-0418">Kinase</keyword>
<evidence type="ECO:0000256" key="4">
    <source>
        <dbReference type="ARBA" id="ARBA00022741"/>
    </source>
</evidence>
<feature type="compositionally biased region" description="Basic and acidic residues" evidence="10">
    <location>
        <begin position="43"/>
        <end position="55"/>
    </location>
</feature>
<dbReference type="EC" id="2.7.11.25" evidence="2"/>
<feature type="compositionally biased region" description="Low complexity" evidence="10">
    <location>
        <begin position="328"/>
        <end position="343"/>
    </location>
</feature>
<dbReference type="PROSITE" id="PS50011">
    <property type="entry name" value="PROTEIN_KINASE_DOM"/>
    <property type="match status" value="1"/>
</dbReference>
<dbReference type="InterPro" id="IPR050538">
    <property type="entry name" value="MAP_kinase_kinase_kinase"/>
</dbReference>
<proteinExistence type="inferred from homology"/>
<feature type="binding site" evidence="9">
    <location>
        <position position="387"/>
    </location>
    <ligand>
        <name>ATP</name>
        <dbReference type="ChEBI" id="CHEBI:30616"/>
    </ligand>
</feature>
<gene>
    <name evidence="12" type="ORF">RGQ29_009555</name>
</gene>
<dbReference type="PROSITE" id="PS00107">
    <property type="entry name" value="PROTEIN_KINASE_ATP"/>
    <property type="match status" value="1"/>
</dbReference>
<dbReference type="InterPro" id="IPR000719">
    <property type="entry name" value="Prot_kinase_dom"/>
</dbReference>
<dbReference type="SMART" id="SM00220">
    <property type="entry name" value="S_TKc"/>
    <property type="match status" value="1"/>
</dbReference>
<comment type="catalytic activity">
    <reaction evidence="8">
        <text>L-seryl-[protein] + ATP = O-phospho-L-seryl-[protein] + ADP + H(+)</text>
        <dbReference type="Rhea" id="RHEA:17989"/>
        <dbReference type="Rhea" id="RHEA-COMP:9863"/>
        <dbReference type="Rhea" id="RHEA-COMP:11604"/>
        <dbReference type="ChEBI" id="CHEBI:15378"/>
        <dbReference type="ChEBI" id="CHEBI:29999"/>
        <dbReference type="ChEBI" id="CHEBI:30616"/>
        <dbReference type="ChEBI" id="CHEBI:83421"/>
        <dbReference type="ChEBI" id="CHEBI:456216"/>
        <dbReference type="EC" id="2.7.11.25"/>
    </reaction>
</comment>
<dbReference type="SUPFAM" id="SSF56112">
    <property type="entry name" value="Protein kinase-like (PK-like)"/>
    <property type="match status" value="1"/>
</dbReference>